<organism evidence="2">
    <name type="scientific">uncultured Caudovirales phage</name>
    <dbReference type="NCBI Taxonomy" id="2100421"/>
    <lineage>
        <taxon>Viruses</taxon>
        <taxon>Duplodnaviria</taxon>
        <taxon>Heunggongvirae</taxon>
        <taxon>Uroviricota</taxon>
        <taxon>Caudoviricetes</taxon>
        <taxon>Peduoviridae</taxon>
        <taxon>Maltschvirus</taxon>
        <taxon>Maltschvirus maltsch</taxon>
    </lineage>
</organism>
<reference evidence="2" key="1">
    <citation type="submission" date="2020-05" db="EMBL/GenBank/DDBJ databases">
        <authorList>
            <person name="Chiriac C."/>
            <person name="Salcher M."/>
            <person name="Ghai R."/>
            <person name="Kavagutti S V."/>
        </authorList>
    </citation>
    <scope>NUCLEOTIDE SEQUENCE</scope>
</reference>
<name>A0A6J5QAZ4_9CAUD</name>
<evidence type="ECO:0000313" key="3">
    <source>
        <dbReference type="EMBL" id="CAB4190263.1"/>
    </source>
</evidence>
<dbReference type="EMBL" id="LR796439">
    <property type="protein sequence ID" value="CAB4144514.1"/>
    <property type="molecule type" value="Genomic_DNA"/>
</dbReference>
<evidence type="ECO:0000313" key="1">
    <source>
        <dbReference type="EMBL" id="CAB4144514.1"/>
    </source>
</evidence>
<dbReference type="EMBL" id="LR796996">
    <property type="protein sequence ID" value="CAB4180722.1"/>
    <property type="molecule type" value="Genomic_DNA"/>
</dbReference>
<evidence type="ECO:0000313" key="4">
    <source>
        <dbReference type="EMBL" id="CAB4221805.1"/>
    </source>
</evidence>
<gene>
    <name evidence="2" type="ORF">UFOVP1045_92</name>
    <name evidence="3" type="ORF">UFOVP1194_46</name>
    <name evidence="4" type="ORF">UFOVP1641_42</name>
    <name evidence="1" type="ORF">UFOVP466_45</name>
</gene>
<evidence type="ECO:0000313" key="2">
    <source>
        <dbReference type="EMBL" id="CAB4180722.1"/>
    </source>
</evidence>
<sequence>MARKNDRPDIRAEYRRANPDCELSGLLWMLGIVRESRTSDTIEVHHLIGGSGRKDSQTNLVTVNRVVHRWLEANVADGRIACLAVKAVKGEVNAQEFRELSGQYLSGWLENHPPQDKRLDAIWRTLCKAYPCEA</sequence>
<proteinExistence type="predicted"/>
<dbReference type="EMBL" id="LR797152">
    <property type="protein sequence ID" value="CAB4190263.1"/>
    <property type="molecule type" value="Genomic_DNA"/>
</dbReference>
<accession>A0A6J5QAZ4</accession>
<dbReference type="EMBL" id="LR797505">
    <property type="protein sequence ID" value="CAB4221805.1"/>
    <property type="molecule type" value="Genomic_DNA"/>
</dbReference>
<protein>
    <submittedName>
        <fullName evidence="2">Uncharacterized protein</fullName>
    </submittedName>
</protein>